<proteinExistence type="inferred from homology"/>
<evidence type="ECO:0000256" key="9">
    <source>
        <dbReference type="ARBA" id="ARBA00023315"/>
    </source>
</evidence>
<evidence type="ECO:0000259" key="12">
    <source>
        <dbReference type="PROSITE" id="PS51186"/>
    </source>
</evidence>
<dbReference type="OrthoDB" id="424551at2759"/>
<dbReference type="KEGG" id="tdl:TDEL_0A03060"/>
<evidence type="ECO:0000313" key="13">
    <source>
        <dbReference type="EMBL" id="CCE89638.1"/>
    </source>
</evidence>
<dbReference type="GeneID" id="11502767"/>
<gene>
    <name evidence="13" type="primary">TDEL0A03060</name>
    <name evidence="13" type="ORF">TDEL_0A03060</name>
</gene>
<dbReference type="GO" id="GO:0031507">
    <property type="term" value="P:heterochromatin formation"/>
    <property type="evidence" value="ECO:0007669"/>
    <property type="project" value="EnsemblFungi"/>
</dbReference>
<dbReference type="AlphaFoldDB" id="G8ZLZ4"/>
<dbReference type="GO" id="GO:0043998">
    <property type="term" value="F:histone H2A acetyltransferase activity"/>
    <property type="evidence" value="ECO:0007669"/>
    <property type="project" value="EnsemblFungi"/>
</dbReference>
<evidence type="ECO:0000313" key="14">
    <source>
        <dbReference type="Proteomes" id="UP000005627"/>
    </source>
</evidence>
<keyword evidence="9" id="KW-0012">Acyltransferase</keyword>
<dbReference type="PANTHER" id="PTHR20531">
    <property type="entry name" value="N-ALPHA-ACETYLTRANSFERASE 40"/>
    <property type="match status" value="1"/>
</dbReference>
<comment type="catalytic activity">
    <reaction evidence="10">
        <text>N-terminal L-seryl-[histone H2A] + acetyl-CoA = N-terminal N(alpha)-acetyl-L-seryl-[histone H2A] + CoA + H(+)</text>
        <dbReference type="Rhea" id="RHEA:50600"/>
        <dbReference type="Rhea" id="RHEA-COMP:12742"/>
        <dbReference type="Rhea" id="RHEA-COMP:12744"/>
        <dbReference type="ChEBI" id="CHEBI:15378"/>
        <dbReference type="ChEBI" id="CHEBI:57287"/>
        <dbReference type="ChEBI" id="CHEBI:57288"/>
        <dbReference type="ChEBI" id="CHEBI:64738"/>
        <dbReference type="ChEBI" id="CHEBI:83690"/>
        <dbReference type="EC" id="2.3.1.257"/>
    </reaction>
</comment>
<sequence length="244" mass="27828">MEQESLNDVVKYANQNFPTTINAAGIQLTRKLLAIDTEEYPVETDQCISYVHSPREAEKLLWQLLEILDENLGQKYAGSSRALYHNTRPWRVNKWREMLTPGLVYVIYSTAATTTATQRRNAPFSPLLFLSFMLTEEDGLVADDPTEVWTVLYLYELQLLPRVRRLGLAARLLGDHLAQCGRQLCTRSRAGRFSKTRFFGLELTVFADNAPAIRLYESLGMQLAADSPTVLDTDSLYRLYVLQL</sequence>
<dbReference type="SUPFAM" id="SSF55729">
    <property type="entry name" value="Acyl-CoA N-acyltransferases (Nat)"/>
    <property type="match status" value="1"/>
</dbReference>
<name>G8ZLZ4_TORDE</name>
<keyword evidence="14" id="KW-1185">Reference proteome</keyword>
<dbReference type="GO" id="GO:0005634">
    <property type="term" value="C:nucleus"/>
    <property type="evidence" value="ECO:0007669"/>
    <property type="project" value="UniProtKB-SubCell"/>
</dbReference>
<reference evidence="13 14" key="1">
    <citation type="journal article" date="2011" name="Proc. Natl. Acad. Sci. U.S.A.">
        <title>Evolutionary erosion of yeast sex chromosomes by mating-type switching accidents.</title>
        <authorList>
            <person name="Gordon J.L."/>
            <person name="Armisen D."/>
            <person name="Proux-Wera E."/>
            <person name="Oheigeartaigh S.S."/>
            <person name="Byrne K.P."/>
            <person name="Wolfe K.H."/>
        </authorList>
    </citation>
    <scope>NUCLEOTIDE SEQUENCE [LARGE SCALE GENOMIC DNA]</scope>
    <source>
        <strain evidence="14">ATCC 10662 / CBS 1146 / NBRC 0425 / NCYC 2629 / NRRL Y-866</strain>
    </source>
</reference>
<dbReference type="HOGENOM" id="CLU_087674_0_0_1"/>
<evidence type="ECO:0000256" key="8">
    <source>
        <dbReference type="ARBA" id="ARBA00023242"/>
    </source>
</evidence>
<evidence type="ECO:0000256" key="7">
    <source>
        <dbReference type="ARBA" id="ARBA00022679"/>
    </source>
</evidence>
<dbReference type="eggNOG" id="KOG2488">
    <property type="taxonomic scope" value="Eukaryota"/>
</dbReference>
<comment type="catalytic activity">
    <reaction evidence="11">
        <text>N-terminal L-seryl-[histone H4] + acetyl-CoA = N-terminal N(alpha)-acetyl-L-seryl-[histone H4] + CoA + H(+)</text>
        <dbReference type="Rhea" id="RHEA:50596"/>
        <dbReference type="Rhea" id="RHEA-COMP:12740"/>
        <dbReference type="Rhea" id="RHEA-COMP:12743"/>
        <dbReference type="ChEBI" id="CHEBI:15378"/>
        <dbReference type="ChEBI" id="CHEBI:57287"/>
        <dbReference type="ChEBI" id="CHEBI:57288"/>
        <dbReference type="ChEBI" id="CHEBI:64738"/>
        <dbReference type="ChEBI" id="CHEBI:83690"/>
        <dbReference type="EC" id="2.3.1.257"/>
    </reaction>
</comment>
<accession>G8ZLZ4</accession>
<dbReference type="GO" id="GO:1990189">
    <property type="term" value="F:protein N-terminal-serine acetyltransferase activity"/>
    <property type="evidence" value="ECO:0007669"/>
    <property type="project" value="UniProtKB-EC"/>
</dbReference>
<dbReference type="GO" id="GO:0005737">
    <property type="term" value="C:cytoplasm"/>
    <property type="evidence" value="ECO:0007669"/>
    <property type="project" value="UniProtKB-SubCell"/>
</dbReference>
<keyword evidence="6" id="KW-0963">Cytoplasm</keyword>
<dbReference type="InterPro" id="IPR016181">
    <property type="entry name" value="Acyl_CoA_acyltransferase"/>
</dbReference>
<protein>
    <recommendedName>
        <fullName evidence="5">N-alpha-acetyltransferase 40</fullName>
        <ecNumber evidence="4">2.3.1.257</ecNumber>
    </recommendedName>
</protein>
<dbReference type="InParanoid" id="G8ZLZ4"/>
<evidence type="ECO:0000256" key="3">
    <source>
        <dbReference type="ARBA" id="ARBA00008870"/>
    </source>
</evidence>
<dbReference type="InterPro" id="IPR000182">
    <property type="entry name" value="GNAT_dom"/>
</dbReference>
<evidence type="ECO:0000256" key="2">
    <source>
        <dbReference type="ARBA" id="ARBA00004496"/>
    </source>
</evidence>
<comment type="subcellular location">
    <subcellularLocation>
        <location evidence="2">Cytoplasm</location>
    </subcellularLocation>
    <subcellularLocation>
        <location evidence="1">Nucleus</location>
    </subcellularLocation>
</comment>
<comment type="similarity">
    <text evidence="3">Belongs to the acetyltransferase family. NAA40 subfamily.</text>
</comment>
<evidence type="ECO:0000256" key="1">
    <source>
        <dbReference type="ARBA" id="ARBA00004123"/>
    </source>
</evidence>
<dbReference type="EMBL" id="HE616742">
    <property type="protein sequence ID" value="CCE89638.1"/>
    <property type="molecule type" value="Genomic_DNA"/>
</dbReference>
<dbReference type="GO" id="GO:0010485">
    <property type="term" value="F:histone H4 acetyltransferase activity"/>
    <property type="evidence" value="ECO:0007669"/>
    <property type="project" value="EnsemblFungi"/>
</dbReference>
<dbReference type="PROSITE" id="PS51186">
    <property type="entry name" value="GNAT"/>
    <property type="match status" value="1"/>
</dbReference>
<feature type="domain" description="N-acetyltransferase" evidence="12">
    <location>
        <begin position="82"/>
        <end position="244"/>
    </location>
</feature>
<dbReference type="RefSeq" id="XP_003678849.1">
    <property type="nucleotide sequence ID" value="XM_003678801.1"/>
</dbReference>
<evidence type="ECO:0000256" key="5">
    <source>
        <dbReference type="ARBA" id="ARBA00015043"/>
    </source>
</evidence>
<dbReference type="FunCoup" id="G8ZLZ4">
    <property type="interactions" value="128"/>
</dbReference>
<keyword evidence="7" id="KW-0808">Transferase</keyword>
<evidence type="ECO:0000256" key="11">
    <source>
        <dbReference type="ARBA" id="ARBA00049524"/>
    </source>
</evidence>
<dbReference type="InterPro" id="IPR039949">
    <property type="entry name" value="NAA40"/>
</dbReference>
<keyword evidence="8" id="KW-0539">Nucleus</keyword>
<evidence type="ECO:0000256" key="10">
    <source>
        <dbReference type="ARBA" id="ARBA00047821"/>
    </source>
</evidence>
<dbReference type="PANTHER" id="PTHR20531:SF1">
    <property type="entry name" value="N-ALPHA-ACETYLTRANSFERASE 40"/>
    <property type="match status" value="1"/>
</dbReference>
<evidence type="ECO:0000256" key="6">
    <source>
        <dbReference type="ARBA" id="ARBA00022490"/>
    </source>
</evidence>
<dbReference type="STRING" id="1076872.G8ZLZ4"/>
<organism evidence="13 14">
    <name type="scientific">Torulaspora delbrueckii</name>
    <name type="common">Yeast</name>
    <name type="synonym">Candida colliculosa</name>
    <dbReference type="NCBI Taxonomy" id="4950"/>
    <lineage>
        <taxon>Eukaryota</taxon>
        <taxon>Fungi</taxon>
        <taxon>Dikarya</taxon>
        <taxon>Ascomycota</taxon>
        <taxon>Saccharomycotina</taxon>
        <taxon>Saccharomycetes</taxon>
        <taxon>Saccharomycetales</taxon>
        <taxon>Saccharomycetaceae</taxon>
        <taxon>Torulaspora</taxon>
    </lineage>
</organism>
<dbReference type="EC" id="2.3.1.257" evidence="4"/>
<dbReference type="Gene3D" id="3.40.630.30">
    <property type="match status" value="1"/>
</dbReference>
<evidence type="ECO:0000256" key="4">
    <source>
        <dbReference type="ARBA" id="ARBA00012950"/>
    </source>
</evidence>
<dbReference type="Proteomes" id="UP000005627">
    <property type="component" value="Chromosome 1"/>
</dbReference>